<dbReference type="Proteomes" id="UP000694387">
    <property type="component" value="Chromosome 10"/>
</dbReference>
<proteinExistence type="predicted"/>
<feature type="compositionally biased region" description="Low complexity" evidence="1">
    <location>
        <begin position="74"/>
        <end position="84"/>
    </location>
</feature>
<protein>
    <submittedName>
        <fullName evidence="2">Uncharacterized protein</fullName>
    </submittedName>
</protein>
<name>A0A9L0J5N2_EQUAS</name>
<dbReference type="Pfam" id="PF15758">
    <property type="entry name" value="HRCT1"/>
    <property type="match status" value="1"/>
</dbReference>
<feature type="compositionally biased region" description="Polar residues" evidence="1">
    <location>
        <begin position="34"/>
        <end position="49"/>
    </location>
</feature>
<sequence>MWPFHPEKAFTKGLSPPWESSFRIEVREGRSLEVTSCPGTTSPCLTNTGPAPRRLSLSPDGLLLEAARDRADAQEPPASEQPAARRNQVRWAQPWVFPARGHPRHFHHPHHPGRTPHMHHAGLQHHHAHHHAHRGHH</sequence>
<evidence type="ECO:0000313" key="3">
    <source>
        <dbReference type="Proteomes" id="UP000694387"/>
    </source>
</evidence>
<evidence type="ECO:0000313" key="2">
    <source>
        <dbReference type="Ensembl" id="ENSEASP00005044550.1"/>
    </source>
</evidence>
<reference evidence="2 3" key="1">
    <citation type="journal article" date="2020" name="Nat. Commun.">
        <title>Donkey genomes provide new insights into domestication and selection for coat color.</title>
        <authorList>
            <person name="Wang"/>
            <person name="C."/>
            <person name="Li"/>
            <person name="H."/>
            <person name="Guo"/>
            <person name="Y."/>
            <person name="Huang"/>
            <person name="J."/>
            <person name="Sun"/>
            <person name="Y."/>
            <person name="Min"/>
            <person name="J."/>
            <person name="Wang"/>
            <person name="J."/>
            <person name="Fang"/>
            <person name="X."/>
            <person name="Zhao"/>
            <person name="Z."/>
            <person name="Wang"/>
            <person name="S."/>
            <person name="Zhang"/>
            <person name="Y."/>
            <person name="Liu"/>
            <person name="Q."/>
            <person name="Jiang"/>
            <person name="Q."/>
            <person name="Wang"/>
            <person name="X."/>
            <person name="Guo"/>
            <person name="Y."/>
            <person name="Yang"/>
            <person name="C."/>
            <person name="Wang"/>
            <person name="Y."/>
            <person name="Tian"/>
            <person name="F."/>
            <person name="Zhuang"/>
            <person name="G."/>
            <person name="Fan"/>
            <person name="Y."/>
            <person name="Gao"/>
            <person name="Q."/>
            <person name="Li"/>
            <person name="Y."/>
            <person name="Ju"/>
            <person name="Z."/>
            <person name="Li"/>
            <person name="J."/>
            <person name="Li"/>
            <person name="R."/>
            <person name="Hou"/>
            <person name="M."/>
            <person name="Yang"/>
            <person name="G."/>
            <person name="Liu"/>
            <person name="G."/>
            <person name="Liu"/>
            <person name="W."/>
            <person name="Guo"/>
            <person name="J."/>
            <person name="Pan"/>
            <person name="S."/>
            <person name="Fan"/>
            <person name="G."/>
            <person name="Zhang"/>
            <person name="W."/>
            <person name="Zhang"/>
            <person name="R."/>
            <person name="Yu"/>
            <person name="J."/>
            <person name="Zhang"/>
            <person name="X."/>
            <person name="Yin"/>
            <person name="Q."/>
            <person name="Ji"/>
            <person name="C."/>
            <person name="Jin"/>
            <person name="Y."/>
            <person name="Yue"/>
            <person name="G."/>
            <person name="Liu"/>
            <person name="M."/>
            <person name="Xu"/>
            <person name="J."/>
            <person name="Liu"/>
            <person name="S."/>
            <person name="Jordana"/>
            <person name="J."/>
            <person name="Noce"/>
            <person name="A."/>
            <person name="Amills"/>
            <person name="M."/>
            <person name="Wu"/>
            <person name="D.D."/>
            <person name="Li"/>
            <person name="S."/>
            <person name="Zhou"/>
            <person name="X. and Zhong"/>
            <person name="J."/>
        </authorList>
    </citation>
    <scope>NUCLEOTIDE SEQUENCE [LARGE SCALE GENOMIC DNA]</scope>
</reference>
<dbReference type="InterPro" id="IPR031506">
    <property type="entry name" value="HRCT1"/>
</dbReference>
<reference evidence="2" key="3">
    <citation type="submission" date="2025-09" db="UniProtKB">
        <authorList>
            <consortium name="Ensembl"/>
        </authorList>
    </citation>
    <scope>IDENTIFICATION</scope>
</reference>
<organism evidence="2 3">
    <name type="scientific">Equus asinus</name>
    <name type="common">Donkey</name>
    <name type="synonym">Equus africanus asinus</name>
    <dbReference type="NCBI Taxonomy" id="9793"/>
    <lineage>
        <taxon>Eukaryota</taxon>
        <taxon>Metazoa</taxon>
        <taxon>Chordata</taxon>
        <taxon>Craniata</taxon>
        <taxon>Vertebrata</taxon>
        <taxon>Euteleostomi</taxon>
        <taxon>Mammalia</taxon>
        <taxon>Eutheria</taxon>
        <taxon>Laurasiatheria</taxon>
        <taxon>Perissodactyla</taxon>
        <taxon>Equidae</taxon>
        <taxon>Equus</taxon>
    </lineage>
</organism>
<dbReference type="Ensembl" id="ENSEAST00005072611.1">
    <property type="protein sequence ID" value="ENSEASP00005044550.1"/>
    <property type="gene ID" value="ENSEASG00005029394.1"/>
</dbReference>
<evidence type="ECO:0000256" key="1">
    <source>
        <dbReference type="SAM" id="MobiDB-lite"/>
    </source>
</evidence>
<accession>A0A9L0J5N2</accession>
<feature type="region of interest" description="Disordered" evidence="1">
    <location>
        <begin position="34"/>
        <end position="137"/>
    </location>
</feature>
<dbReference type="AlphaFoldDB" id="A0A9L0J5N2"/>
<reference evidence="2" key="2">
    <citation type="submission" date="2025-08" db="UniProtKB">
        <authorList>
            <consortium name="Ensembl"/>
        </authorList>
    </citation>
    <scope>IDENTIFICATION</scope>
</reference>
<feature type="compositionally biased region" description="Basic residues" evidence="1">
    <location>
        <begin position="101"/>
        <end position="137"/>
    </location>
</feature>
<keyword evidence="3" id="KW-1185">Reference proteome</keyword>